<feature type="transmembrane region" description="Helical" evidence="1">
    <location>
        <begin position="198"/>
        <end position="217"/>
    </location>
</feature>
<dbReference type="EMBL" id="CAXLJM020000038">
    <property type="protein sequence ID" value="CAL8107289.1"/>
    <property type="molecule type" value="Genomic_DNA"/>
</dbReference>
<name>A0ABP1QLI7_9HEXA</name>
<evidence type="ECO:0000313" key="2">
    <source>
        <dbReference type="EMBL" id="CAL8107289.1"/>
    </source>
</evidence>
<feature type="transmembrane region" description="Helical" evidence="1">
    <location>
        <begin position="104"/>
        <end position="122"/>
    </location>
</feature>
<accession>A0ABP1QLI7</accession>
<protein>
    <submittedName>
        <fullName evidence="2">Uncharacterized protein</fullName>
    </submittedName>
</protein>
<keyword evidence="3" id="KW-1185">Reference proteome</keyword>
<evidence type="ECO:0000313" key="3">
    <source>
        <dbReference type="Proteomes" id="UP001642540"/>
    </source>
</evidence>
<keyword evidence="1" id="KW-0472">Membrane</keyword>
<keyword evidence="1" id="KW-1133">Transmembrane helix</keyword>
<keyword evidence="1" id="KW-0812">Transmembrane</keyword>
<gene>
    <name evidence="2" type="ORF">ODALV1_LOCUS12628</name>
</gene>
<proteinExistence type="predicted"/>
<evidence type="ECO:0000256" key="1">
    <source>
        <dbReference type="SAM" id="Phobius"/>
    </source>
</evidence>
<dbReference type="Proteomes" id="UP001642540">
    <property type="component" value="Unassembled WGS sequence"/>
</dbReference>
<reference evidence="2 3" key="1">
    <citation type="submission" date="2024-08" db="EMBL/GenBank/DDBJ databases">
        <authorList>
            <person name="Cucini C."/>
            <person name="Frati F."/>
        </authorList>
    </citation>
    <scope>NUCLEOTIDE SEQUENCE [LARGE SCALE GENOMIC DNA]</scope>
</reference>
<sequence length="295" mass="34606">MGLEYKEDEKDKKSKCFHPVEKYFPHLSEAGILKRDNIEGMVMNVFVIVFMNSAVTFYLFMDSPKSPQFFYSVLHSYFPENSFHVLLDFAIIEAYLTIMSWTTILVWALTSICCSSTINFWIKQLNLRRKKIHLSRNDSRIQELREIMNMWRYLQMLNTEYNSVCYRMTVGVKVAAFGSHLGTNYGSIRLFNSMKFQIWINCPLVSVCGLAVLLQLFKALSWVNVEALDCLAVLKQRLITVPKNGNFNIKYAERRLKSLRPLKVKGYDFYYFKRSTPVTFYTELTNYTITILLTF</sequence>
<feature type="transmembrane region" description="Helical" evidence="1">
    <location>
        <begin position="41"/>
        <end position="60"/>
    </location>
</feature>
<comment type="caution">
    <text evidence="2">The sequence shown here is derived from an EMBL/GenBank/DDBJ whole genome shotgun (WGS) entry which is preliminary data.</text>
</comment>
<organism evidence="2 3">
    <name type="scientific">Orchesella dallaii</name>
    <dbReference type="NCBI Taxonomy" id="48710"/>
    <lineage>
        <taxon>Eukaryota</taxon>
        <taxon>Metazoa</taxon>
        <taxon>Ecdysozoa</taxon>
        <taxon>Arthropoda</taxon>
        <taxon>Hexapoda</taxon>
        <taxon>Collembola</taxon>
        <taxon>Entomobryomorpha</taxon>
        <taxon>Entomobryoidea</taxon>
        <taxon>Orchesellidae</taxon>
        <taxon>Orchesellinae</taxon>
        <taxon>Orchesella</taxon>
    </lineage>
</organism>